<gene>
    <name evidence="1" type="ORF">BpHYR1_017922</name>
</gene>
<proteinExistence type="predicted"/>
<evidence type="ECO:0000313" key="2">
    <source>
        <dbReference type="Proteomes" id="UP000276133"/>
    </source>
</evidence>
<accession>A0A3M7SWZ2</accession>
<name>A0A3M7SWZ2_BRAPC</name>
<reference evidence="1 2" key="1">
    <citation type="journal article" date="2018" name="Sci. Rep.">
        <title>Genomic signatures of local adaptation to the degree of environmental predictability in rotifers.</title>
        <authorList>
            <person name="Franch-Gras L."/>
            <person name="Hahn C."/>
            <person name="Garcia-Roger E.M."/>
            <person name="Carmona M.J."/>
            <person name="Serra M."/>
            <person name="Gomez A."/>
        </authorList>
    </citation>
    <scope>NUCLEOTIDE SEQUENCE [LARGE SCALE GENOMIC DNA]</scope>
    <source>
        <strain evidence="1">HYR1</strain>
    </source>
</reference>
<keyword evidence="2" id="KW-1185">Reference proteome</keyword>
<dbReference type="AlphaFoldDB" id="A0A3M7SWZ2"/>
<sequence>MTSNSSIFLLLGNFLVIKFLKPFILKIDFASSFEENKFLKQVVIIFVSSQILLTPRNPKYYA</sequence>
<dbReference type="EMBL" id="REGN01000654">
    <property type="protein sequence ID" value="RNA40313.1"/>
    <property type="molecule type" value="Genomic_DNA"/>
</dbReference>
<comment type="caution">
    <text evidence="1">The sequence shown here is derived from an EMBL/GenBank/DDBJ whole genome shotgun (WGS) entry which is preliminary data.</text>
</comment>
<evidence type="ECO:0000313" key="1">
    <source>
        <dbReference type="EMBL" id="RNA40313.1"/>
    </source>
</evidence>
<dbReference type="Proteomes" id="UP000276133">
    <property type="component" value="Unassembled WGS sequence"/>
</dbReference>
<organism evidence="1 2">
    <name type="scientific">Brachionus plicatilis</name>
    <name type="common">Marine rotifer</name>
    <name type="synonym">Brachionus muelleri</name>
    <dbReference type="NCBI Taxonomy" id="10195"/>
    <lineage>
        <taxon>Eukaryota</taxon>
        <taxon>Metazoa</taxon>
        <taxon>Spiralia</taxon>
        <taxon>Gnathifera</taxon>
        <taxon>Rotifera</taxon>
        <taxon>Eurotatoria</taxon>
        <taxon>Monogononta</taxon>
        <taxon>Pseudotrocha</taxon>
        <taxon>Ploima</taxon>
        <taxon>Brachionidae</taxon>
        <taxon>Brachionus</taxon>
    </lineage>
</organism>
<protein>
    <submittedName>
        <fullName evidence="1">Uncharacterized protein</fullName>
    </submittedName>
</protein>